<comment type="caution">
    <text evidence="1">The sequence shown here is derived from an EMBL/GenBank/DDBJ whole genome shotgun (WGS) entry which is preliminary data.</text>
</comment>
<evidence type="ECO:0000313" key="1">
    <source>
        <dbReference type="EMBL" id="RCX01040.1"/>
    </source>
</evidence>
<evidence type="ECO:0000313" key="2">
    <source>
        <dbReference type="Proteomes" id="UP000253506"/>
    </source>
</evidence>
<dbReference type="OrthoDB" id="9804993at2"/>
<accession>A0A368ZVK8</accession>
<dbReference type="InterPro" id="IPR010662">
    <property type="entry name" value="RBBP9/YdeN"/>
</dbReference>
<dbReference type="RefSeq" id="WP_114412346.1">
    <property type="nucleotide sequence ID" value="NZ_QPJQ01000019.1"/>
</dbReference>
<reference evidence="1 2" key="1">
    <citation type="submission" date="2018-07" db="EMBL/GenBank/DDBJ databases">
        <title>Genomic Encyclopedia of Type Strains, Phase III (KMG-III): the genomes of soil and plant-associated and newly described type strains.</title>
        <authorList>
            <person name="Whitman W."/>
        </authorList>
    </citation>
    <scope>NUCLEOTIDE SEQUENCE [LARGE SCALE GENOMIC DNA]</scope>
    <source>
        <strain evidence="1 2">CECT 7731</strain>
    </source>
</reference>
<organism evidence="1 2">
    <name type="scientific">Marinomonas foliarum</name>
    <dbReference type="NCBI Taxonomy" id="491950"/>
    <lineage>
        <taxon>Bacteria</taxon>
        <taxon>Pseudomonadati</taxon>
        <taxon>Pseudomonadota</taxon>
        <taxon>Gammaproteobacteria</taxon>
        <taxon>Oceanospirillales</taxon>
        <taxon>Oceanospirillaceae</taxon>
        <taxon>Marinomonas</taxon>
    </lineage>
</organism>
<dbReference type="Pfam" id="PF06821">
    <property type="entry name" value="Ser_hydrolase"/>
    <property type="match status" value="1"/>
</dbReference>
<proteinExistence type="predicted"/>
<dbReference type="EMBL" id="QPJQ01000019">
    <property type="protein sequence ID" value="RCX01040.1"/>
    <property type="molecule type" value="Genomic_DNA"/>
</dbReference>
<dbReference type="Proteomes" id="UP000253506">
    <property type="component" value="Unassembled WGS sequence"/>
</dbReference>
<dbReference type="Gene3D" id="3.40.50.1820">
    <property type="entry name" value="alpha/beta hydrolase"/>
    <property type="match status" value="1"/>
</dbReference>
<dbReference type="InterPro" id="IPR029058">
    <property type="entry name" value="AB_hydrolase_fold"/>
</dbReference>
<gene>
    <name evidence="1" type="ORF">DFP77_11933</name>
</gene>
<dbReference type="PANTHER" id="PTHR15394:SF3">
    <property type="entry name" value="SERINE HYDROLASE RBBP9"/>
    <property type="match status" value="1"/>
</dbReference>
<evidence type="ECO:0008006" key="3">
    <source>
        <dbReference type="Google" id="ProtNLM"/>
    </source>
</evidence>
<protein>
    <recommendedName>
        <fullName evidence="3">Alpha/beta hydrolase family protein</fullName>
    </recommendedName>
</protein>
<dbReference type="SUPFAM" id="SSF53474">
    <property type="entry name" value="alpha/beta-Hydrolases"/>
    <property type="match status" value="1"/>
</dbReference>
<dbReference type="PANTHER" id="PTHR15394">
    <property type="entry name" value="SERINE HYDROLASE RBBP9"/>
    <property type="match status" value="1"/>
</dbReference>
<sequence length="226" mass="25407">MNTLIVPGYHGSDKDHWQTWLEQQIPSAKRVSGIDWEQPIIHKWADAIVHELNASIHKTVIVAHSFGCLASAMAIAKRPEKVAGVILVAPADPQRFSVFGARQPDFTDLPSIAGHLPDHSLKTTGILIGSRDDPWMELQHAYAWSKRWDLIFHDAGNAGHINVESGFGPWPLIKLITDSLRINVEKKRSWHPAEVIAAHKSKSVVSPLLHLISHIFCMHKYQQYNH</sequence>
<name>A0A368ZVK8_9GAMM</name>
<dbReference type="GO" id="GO:0016787">
    <property type="term" value="F:hydrolase activity"/>
    <property type="evidence" value="ECO:0007669"/>
    <property type="project" value="InterPro"/>
</dbReference>
<dbReference type="AlphaFoldDB" id="A0A368ZVK8"/>